<accession>A0ACC4B2W3</accession>
<comment type="caution">
    <text evidence="1">The sequence shown here is derived from an EMBL/GenBank/DDBJ whole genome shotgun (WGS) entry which is preliminary data.</text>
</comment>
<reference evidence="1 2" key="1">
    <citation type="journal article" date="2024" name="Plant Biotechnol. J.">
        <title>Genome and CRISPR/Cas9 system of a widespread forest tree (Populus alba) in the world.</title>
        <authorList>
            <person name="Liu Y.J."/>
            <person name="Jiang P.F."/>
            <person name="Han X.M."/>
            <person name="Li X.Y."/>
            <person name="Wang H.M."/>
            <person name="Wang Y.J."/>
            <person name="Wang X.X."/>
            <person name="Zeng Q.Y."/>
        </authorList>
    </citation>
    <scope>NUCLEOTIDE SEQUENCE [LARGE SCALE GENOMIC DNA]</scope>
    <source>
        <strain evidence="2">cv. PAL-ZL1</strain>
    </source>
</reference>
<sequence length="168" mass="18559">MRSPEGSHVALVKGNRQMGFQPAQTLPSTPEPPPLDLPPLPPPQLTSFLPVHRRPNLRLLLLQTINGVLLQQQLLLHRSSLSAVPLALRSSSTGSKPPVAVTVCVTAGEERKEGRRNRSLCFQLQAAKRDPTRRQWRRRVGGRAASVPEPRKSAEHCSATPEIRLPLF</sequence>
<dbReference type="EMBL" id="RCHU02000014">
    <property type="protein sequence ID" value="KAL3572747.1"/>
    <property type="molecule type" value="Genomic_DNA"/>
</dbReference>
<evidence type="ECO:0000313" key="2">
    <source>
        <dbReference type="Proteomes" id="UP000309997"/>
    </source>
</evidence>
<keyword evidence="2" id="KW-1185">Reference proteome</keyword>
<organism evidence="1 2">
    <name type="scientific">Populus alba</name>
    <name type="common">White poplar</name>
    <dbReference type="NCBI Taxonomy" id="43335"/>
    <lineage>
        <taxon>Eukaryota</taxon>
        <taxon>Viridiplantae</taxon>
        <taxon>Streptophyta</taxon>
        <taxon>Embryophyta</taxon>
        <taxon>Tracheophyta</taxon>
        <taxon>Spermatophyta</taxon>
        <taxon>Magnoliopsida</taxon>
        <taxon>eudicotyledons</taxon>
        <taxon>Gunneridae</taxon>
        <taxon>Pentapetalae</taxon>
        <taxon>rosids</taxon>
        <taxon>fabids</taxon>
        <taxon>Malpighiales</taxon>
        <taxon>Salicaceae</taxon>
        <taxon>Saliceae</taxon>
        <taxon>Populus</taxon>
    </lineage>
</organism>
<protein>
    <submittedName>
        <fullName evidence="1">Uncharacterized protein</fullName>
    </submittedName>
</protein>
<gene>
    <name evidence="1" type="ORF">D5086_026651</name>
</gene>
<proteinExistence type="predicted"/>
<dbReference type="Proteomes" id="UP000309997">
    <property type="component" value="Unassembled WGS sequence"/>
</dbReference>
<name>A0ACC4B2W3_POPAL</name>
<evidence type="ECO:0000313" key="1">
    <source>
        <dbReference type="EMBL" id="KAL3572747.1"/>
    </source>
</evidence>